<evidence type="ECO:0000313" key="2">
    <source>
        <dbReference type="EMBL" id="RFA36147.1"/>
    </source>
</evidence>
<evidence type="ECO:0000313" key="3">
    <source>
        <dbReference type="Proteomes" id="UP000256763"/>
    </source>
</evidence>
<dbReference type="CDD" id="cd02440">
    <property type="entry name" value="AdoMet_MTases"/>
    <property type="match status" value="1"/>
</dbReference>
<accession>A0A3E0WW41</accession>
<dbReference type="AlphaFoldDB" id="A0A3E0WW41"/>
<proteinExistence type="predicted"/>
<protein>
    <recommendedName>
        <fullName evidence="1">Methyltransferase type 11 domain-containing protein</fullName>
    </recommendedName>
</protein>
<dbReference type="OrthoDB" id="9801538at2"/>
<dbReference type="InterPro" id="IPR029063">
    <property type="entry name" value="SAM-dependent_MTases_sf"/>
</dbReference>
<dbReference type="PANTHER" id="PTHR43861:SF1">
    <property type="entry name" value="TRANS-ACONITATE 2-METHYLTRANSFERASE"/>
    <property type="match status" value="1"/>
</dbReference>
<reference evidence="3" key="1">
    <citation type="submission" date="2017-05" db="EMBL/GenBank/DDBJ databases">
        <authorList>
            <person name="Sharma S."/>
            <person name="Sidhu C."/>
            <person name="Pinnaka A.K."/>
        </authorList>
    </citation>
    <scope>NUCLEOTIDE SEQUENCE [LARGE SCALE GENOMIC DNA]</scope>
    <source>
        <strain evidence="3">AK93</strain>
    </source>
</reference>
<dbReference type="PANTHER" id="PTHR43861">
    <property type="entry name" value="TRANS-ACONITATE 2-METHYLTRANSFERASE-RELATED"/>
    <property type="match status" value="1"/>
</dbReference>
<sequence length="261" mass="28845">MAKQYPLPEASNSWDGVADWYAGWSGPGGSFYHRKVVLPTAVELLQCDAGQRIVDLGCGPGALARWVAGEYVGVDLSRKLIRIARKHNTSPRARFLVGDVTQAGLLEALGEQGFDGAVFLLSLQDIHPLTGALVNAAKLLRPGGRLVAVMMHPCFRIPRQSGWGWDGERKLRYRRVDHYLSPLSVPMQRYRKGKGATRSFHRPLSDYINGLSQVGLLVDALREIPVLETVAKGTPPSRADRRTWKEIPLFMALRAVKQAVV</sequence>
<gene>
    <name evidence="2" type="ORF">CAL65_11895</name>
</gene>
<organism evidence="2 3">
    <name type="scientific">Alkalilimnicola ehrlichii</name>
    <dbReference type="NCBI Taxonomy" id="351052"/>
    <lineage>
        <taxon>Bacteria</taxon>
        <taxon>Pseudomonadati</taxon>
        <taxon>Pseudomonadota</taxon>
        <taxon>Gammaproteobacteria</taxon>
        <taxon>Chromatiales</taxon>
        <taxon>Ectothiorhodospiraceae</taxon>
        <taxon>Alkalilimnicola</taxon>
    </lineage>
</organism>
<dbReference type="Gene3D" id="3.40.50.150">
    <property type="entry name" value="Vaccinia Virus protein VP39"/>
    <property type="match status" value="1"/>
</dbReference>
<dbReference type="InterPro" id="IPR013216">
    <property type="entry name" value="Methyltransf_11"/>
</dbReference>
<dbReference type="RefSeq" id="WP_116302295.1">
    <property type="nucleotide sequence ID" value="NZ_NFZV01000009.1"/>
</dbReference>
<keyword evidence="3" id="KW-1185">Reference proteome</keyword>
<comment type="caution">
    <text evidence="2">The sequence shown here is derived from an EMBL/GenBank/DDBJ whole genome shotgun (WGS) entry which is preliminary data.</text>
</comment>
<dbReference type="Pfam" id="PF08241">
    <property type="entry name" value="Methyltransf_11"/>
    <property type="match status" value="1"/>
</dbReference>
<evidence type="ECO:0000259" key="1">
    <source>
        <dbReference type="Pfam" id="PF08241"/>
    </source>
</evidence>
<dbReference type="SUPFAM" id="SSF53335">
    <property type="entry name" value="S-adenosyl-L-methionine-dependent methyltransferases"/>
    <property type="match status" value="1"/>
</dbReference>
<dbReference type="EMBL" id="NFZW01000010">
    <property type="protein sequence ID" value="RFA36147.1"/>
    <property type="molecule type" value="Genomic_DNA"/>
</dbReference>
<dbReference type="Proteomes" id="UP000256763">
    <property type="component" value="Unassembled WGS sequence"/>
</dbReference>
<name>A0A3E0WW41_9GAMM</name>
<feature type="domain" description="Methyltransferase type 11" evidence="1">
    <location>
        <begin position="54"/>
        <end position="147"/>
    </location>
</feature>
<dbReference type="GO" id="GO:0008757">
    <property type="term" value="F:S-adenosylmethionine-dependent methyltransferase activity"/>
    <property type="evidence" value="ECO:0007669"/>
    <property type="project" value="InterPro"/>
</dbReference>